<reference evidence="2 3" key="1">
    <citation type="submission" date="2016-11" db="EMBL/GenBank/DDBJ databases">
        <authorList>
            <person name="Jaros S."/>
            <person name="Januszkiewicz K."/>
            <person name="Wedrychowicz H."/>
        </authorList>
    </citation>
    <scope>NUCLEOTIDE SEQUENCE [LARGE SCALE GENOMIC DNA]</scope>
    <source>
        <strain evidence="2 3">NF2</strain>
    </source>
</reference>
<sequence length="140" mass="16709">MSEKNVRAMLVFFWVTDVAFVVYWFITFLELLPVEYLYQDYYDPNLLAWNLSFFPLDIFISITGFASLYAYRRGRHIWKPLAMLSLVLTSCSGLQAIAFWAFKADFDWSWWIPNLYLLIYPLFFLPGLMRELAKVKERDS</sequence>
<keyword evidence="1" id="KW-0812">Transmembrane</keyword>
<evidence type="ECO:0000313" key="3">
    <source>
        <dbReference type="Proteomes" id="UP000197781"/>
    </source>
</evidence>
<dbReference type="InterPro" id="IPR020348">
    <property type="entry name" value="Uncharacterised_YvaD"/>
</dbReference>
<feature type="transmembrane region" description="Helical" evidence="1">
    <location>
        <begin position="108"/>
        <end position="128"/>
    </location>
</feature>
<evidence type="ECO:0000313" key="2">
    <source>
        <dbReference type="EMBL" id="ASJ55809.1"/>
    </source>
</evidence>
<feature type="transmembrane region" description="Helical" evidence="1">
    <location>
        <begin position="7"/>
        <end position="26"/>
    </location>
</feature>
<organism evidence="2 3">
    <name type="scientific">Brevibacillus formosus</name>
    <dbReference type="NCBI Taxonomy" id="54913"/>
    <lineage>
        <taxon>Bacteria</taxon>
        <taxon>Bacillati</taxon>
        <taxon>Bacillota</taxon>
        <taxon>Bacilli</taxon>
        <taxon>Bacillales</taxon>
        <taxon>Paenibacillaceae</taxon>
        <taxon>Brevibacillus</taxon>
    </lineage>
</organism>
<dbReference type="EMBL" id="CP018145">
    <property type="protein sequence ID" value="ASJ55809.1"/>
    <property type="molecule type" value="Genomic_DNA"/>
</dbReference>
<feature type="transmembrane region" description="Helical" evidence="1">
    <location>
        <begin position="81"/>
        <end position="102"/>
    </location>
</feature>
<keyword evidence="1" id="KW-0472">Membrane</keyword>
<feature type="transmembrane region" description="Helical" evidence="1">
    <location>
        <begin position="46"/>
        <end position="69"/>
    </location>
</feature>
<name>A0A220MM29_9BACL</name>
<dbReference type="AlphaFoldDB" id="A0A220MM29"/>
<dbReference type="KEGG" id="bfm:BP422_20970"/>
<dbReference type="Pfam" id="PF17314">
    <property type="entry name" value="DUF5360"/>
    <property type="match status" value="1"/>
</dbReference>
<accession>A0A220MM29</accession>
<proteinExistence type="predicted"/>
<evidence type="ECO:0008006" key="4">
    <source>
        <dbReference type="Google" id="ProtNLM"/>
    </source>
</evidence>
<keyword evidence="1" id="KW-1133">Transmembrane helix</keyword>
<dbReference type="RefSeq" id="WP_088909435.1">
    <property type="nucleotide sequence ID" value="NZ_CP018145.1"/>
</dbReference>
<protein>
    <recommendedName>
        <fullName evidence="4">YvaD family protein</fullName>
    </recommendedName>
</protein>
<evidence type="ECO:0000256" key="1">
    <source>
        <dbReference type="SAM" id="Phobius"/>
    </source>
</evidence>
<gene>
    <name evidence="2" type="ORF">BP422_20970</name>
</gene>
<dbReference type="Proteomes" id="UP000197781">
    <property type="component" value="Chromosome"/>
</dbReference>